<evidence type="ECO:0000313" key="1">
    <source>
        <dbReference type="EMBL" id="MFD3000442.1"/>
    </source>
</evidence>
<name>A0ABW6BU16_9BACT</name>
<keyword evidence="2" id="KW-1185">Reference proteome</keyword>
<reference evidence="2" key="1">
    <citation type="journal article" date="2019" name="Int. J. Syst. Evol. Microbiol.">
        <title>The Global Catalogue of Microorganisms (GCM) 10K type strain sequencing project: providing services to taxonomists for standard genome sequencing and annotation.</title>
        <authorList>
            <consortium name="The Broad Institute Genomics Platform"/>
            <consortium name="The Broad Institute Genome Sequencing Center for Infectious Disease"/>
            <person name="Wu L."/>
            <person name="Ma J."/>
        </authorList>
    </citation>
    <scope>NUCLEOTIDE SEQUENCE [LARGE SCALE GENOMIC DNA]</scope>
    <source>
        <strain evidence="2">KCTC 23984</strain>
    </source>
</reference>
<dbReference type="EMBL" id="JBHUOX010000005">
    <property type="protein sequence ID" value="MFD3000442.1"/>
    <property type="molecule type" value="Genomic_DNA"/>
</dbReference>
<proteinExistence type="predicted"/>
<gene>
    <name evidence="1" type="ORF">ACFS7Z_08735</name>
</gene>
<accession>A0ABW6BU16</accession>
<comment type="caution">
    <text evidence="1">The sequence shown here is derived from an EMBL/GenBank/DDBJ whole genome shotgun (WGS) entry which is preliminary data.</text>
</comment>
<evidence type="ECO:0000313" key="2">
    <source>
        <dbReference type="Proteomes" id="UP001597641"/>
    </source>
</evidence>
<protein>
    <submittedName>
        <fullName evidence="1">Uncharacterized protein</fullName>
    </submittedName>
</protein>
<dbReference type="RefSeq" id="WP_377483457.1">
    <property type="nucleotide sequence ID" value="NZ_JBHUOX010000005.1"/>
</dbReference>
<dbReference type="Proteomes" id="UP001597641">
    <property type="component" value="Unassembled WGS sequence"/>
</dbReference>
<sequence>MTQTVLQSPQCVTDNFKHALQERLKDRKNLVYFASGRSIRNGYSDLPYENVVLVDRCFKEVLSVHGKVLCIGLDSVQATALFKQINAKFDAFVCINEGLSEGGGHYPIHGNWSLSNILPILKDEYLHIACPEYYGQRKWKKMSDLPQQAVLLSEKDSGYIDPKMFSDYHKYGKEFCVWKVTKQAGEPVSFKCGNREIAVQRANIWDAYELDALFVRCSPGEAQNLKSVAPRAEILKDHTFEQILRYCNRNKISKLGLSPWLRHNYDGFLTFLEVNEERFPYPQQIHFYHLHKNDFQQLYARAKQHEEC</sequence>
<organism evidence="1 2">
    <name type="scientific">Pontibacter toksunensis</name>
    <dbReference type="NCBI Taxonomy" id="1332631"/>
    <lineage>
        <taxon>Bacteria</taxon>
        <taxon>Pseudomonadati</taxon>
        <taxon>Bacteroidota</taxon>
        <taxon>Cytophagia</taxon>
        <taxon>Cytophagales</taxon>
        <taxon>Hymenobacteraceae</taxon>
        <taxon>Pontibacter</taxon>
    </lineage>
</organism>